<feature type="transmembrane region" description="Helical" evidence="1">
    <location>
        <begin position="388"/>
        <end position="409"/>
    </location>
</feature>
<dbReference type="PANTHER" id="PTHR32309:SF13">
    <property type="entry name" value="FERRIC ENTEROBACTIN TRANSPORT PROTEIN FEPE"/>
    <property type="match status" value="1"/>
</dbReference>
<gene>
    <name evidence="3" type="ORF">CVN68_00300</name>
</gene>
<dbReference type="RefSeq" id="WP_100280440.1">
    <property type="nucleotide sequence ID" value="NZ_CP024923.1"/>
</dbReference>
<name>A0A2K8M9R7_9SPHN</name>
<keyword evidence="1" id="KW-1133">Transmembrane helix</keyword>
<keyword evidence="4" id="KW-1185">Reference proteome</keyword>
<dbReference type="Pfam" id="PF13807">
    <property type="entry name" value="GNVR"/>
    <property type="match status" value="1"/>
</dbReference>
<reference evidence="3 4" key="1">
    <citation type="submission" date="2017-11" db="EMBL/GenBank/DDBJ databases">
        <title>Complete genome sequence of Sphingomonas sp. Strain Cra20, a psychrotolerant potential plant growth promoting rhizobacteria.</title>
        <authorList>
            <person name="Luo Y."/>
        </authorList>
    </citation>
    <scope>NUCLEOTIDE SEQUENCE [LARGE SCALE GENOMIC DNA]</scope>
    <source>
        <strain evidence="3 4">Cra20</strain>
    </source>
</reference>
<dbReference type="InterPro" id="IPR050445">
    <property type="entry name" value="Bact_polysacc_biosynth/exp"/>
</dbReference>
<dbReference type="GO" id="GO:0005886">
    <property type="term" value="C:plasma membrane"/>
    <property type="evidence" value="ECO:0007669"/>
    <property type="project" value="TreeGrafter"/>
</dbReference>
<keyword evidence="1" id="KW-0472">Membrane</keyword>
<dbReference type="AlphaFoldDB" id="A0A2K8M9R7"/>
<organism evidence="3 4">
    <name type="scientific">Sphingomonas psychrotolerans</name>
    <dbReference type="NCBI Taxonomy" id="1327635"/>
    <lineage>
        <taxon>Bacteria</taxon>
        <taxon>Pseudomonadati</taxon>
        <taxon>Pseudomonadota</taxon>
        <taxon>Alphaproteobacteria</taxon>
        <taxon>Sphingomonadales</taxon>
        <taxon>Sphingomonadaceae</taxon>
        <taxon>Sphingomonas</taxon>
    </lineage>
</organism>
<dbReference type="Proteomes" id="UP000229081">
    <property type="component" value="Chromosome"/>
</dbReference>
<dbReference type="InterPro" id="IPR032807">
    <property type="entry name" value="GNVR"/>
</dbReference>
<accession>A0A2K8M9R7</accession>
<keyword evidence="1" id="KW-0812">Transmembrane</keyword>
<protein>
    <submittedName>
        <fullName evidence="3">Exopolysaccharide biosynthesis protein</fullName>
    </submittedName>
</protein>
<dbReference type="OrthoDB" id="230260at2"/>
<proteinExistence type="predicted"/>
<dbReference type="EMBL" id="CP024923">
    <property type="protein sequence ID" value="ATY30625.1"/>
    <property type="molecule type" value="Genomic_DNA"/>
</dbReference>
<feature type="domain" description="Tyrosine-protein kinase G-rich" evidence="2">
    <location>
        <begin position="333"/>
        <end position="409"/>
    </location>
</feature>
<dbReference type="PANTHER" id="PTHR32309">
    <property type="entry name" value="TYROSINE-PROTEIN KINASE"/>
    <property type="match status" value="1"/>
</dbReference>
<dbReference type="KEGG" id="sphc:CVN68_00300"/>
<evidence type="ECO:0000256" key="1">
    <source>
        <dbReference type="SAM" id="Phobius"/>
    </source>
</evidence>
<dbReference type="GO" id="GO:0004713">
    <property type="term" value="F:protein tyrosine kinase activity"/>
    <property type="evidence" value="ECO:0007669"/>
    <property type="project" value="TreeGrafter"/>
</dbReference>
<evidence type="ECO:0000313" key="4">
    <source>
        <dbReference type="Proteomes" id="UP000229081"/>
    </source>
</evidence>
<sequence>MTIKAADLIEALKARWLLVAAIAGVLFAIVAGIALMQPRQYLATSSLLLDLSQTDPTDSAQQQQGRVETDSIIATQVDLIRSAKVTDAVAKAAGFLDAIPADVPPAARLQQASARVRAGLTVTTGRQSNVLQIQFLDPDPAVAARVANLAAQIYMREQVSLRASAAQGSAQWFEARTADVRRRYEVAQKRLSDFQRAHDIIGMNRMDLEAEKLKNLSAHLVQAQADAAAAHSKSGSAAVPEVASSLVVQNIEEAVATQAGKVAQLGKSLGPNHPQMVAARAELGQLQASLHAARSNQASSMTANSSAATRREAELRGEMSAQEDRMIRMSGVQDQLMVMQRDVEAARQTYDTVRQRFNEAALKSQISQPNASLLDEATVPLFPARPSLPLWFAAGIALGLLAGVAMVVLGEILRPRVRTANGLAAATEVEVIADLSPKSRAVEGLFMPRQEAA</sequence>
<evidence type="ECO:0000313" key="3">
    <source>
        <dbReference type="EMBL" id="ATY30625.1"/>
    </source>
</evidence>
<evidence type="ECO:0000259" key="2">
    <source>
        <dbReference type="Pfam" id="PF13807"/>
    </source>
</evidence>
<feature type="transmembrane region" description="Helical" evidence="1">
    <location>
        <begin position="16"/>
        <end position="36"/>
    </location>
</feature>